<dbReference type="Proteomes" id="UP001418796">
    <property type="component" value="Unassembled WGS sequence"/>
</dbReference>
<dbReference type="PANTHER" id="PTHR43976">
    <property type="entry name" value="SHORT CHAIN DEHYDROGENASE"/>
    <property type="match status" value="1"/>
</dbReference>
<keyword evidence="5" id="KW-1185">Reference proteome</keyword>
<sequence length="296" mass="32829">MKKDCVLITGASSGFGLLLAITFAEKGWNVVATMRDTAKATLLVEEARKRNVAEQIIVKKLDVTNATELKMLKEQLHSDGINVQILINNAGYCQGGPTEGVAMEKWKHQFDTNVLGAIAVTKAFLPDMRKRRQGRIIMLSSISGRFGFPALGPYSASKFALEGFSESLRFEMLPFGVYVSLVEPGPYRTSIWEKGLEEAQFSDDEDYKVITQTLVAQATHSATSSNDPISVVKKIVAISKVKRPKLRYPIGKSTKLMIILKALLPMRMIEYVVLRKLNGKTQEYGSNERAGHNSKK</sequence>
<dbReference type="InterPro" id="IPR020904">
    <property type="entry name" value="Sc_DH/Rdtase_CS"/>
</dbReference>
<evidence type="ECO:0000313" key="5">
    <source>
        <dbReference type="Proteomes" id="UP001418796"/>
    </source>
</evidence>
<dbReference type="PANTHER" id="PTHR43976:SF16">
    <property type="entry name" value="SHORT-CHAIN DEHYDROGENASE_REDUCTASE FAMILY PROTEIN"/>
    <property type="match status" value="1"/>
</dbReference>
<name>A0ABU9VJM2_9BACI</name>
<gene>
    <name evidence="4" type="ORF">MKY91_13185</name>
</gene>
<comment type="caution">
    <text evidence="4">The sequence shown here is derived from an EMBL/GenBank/DDBJ whole genome shotgun (WGS) entry which is preliminary data.</text>
</comment>
<dbReference type="PRINTS" id="PR00081">
    <property type="entry name" value="GDHRDH"/>
</dbReference>
<evidence type="ECO:0000256" key="2">
    <source>
        <dbReference type="ARBA" id="ARBA00023002"/>
    </source>
</evidence>
<dbReference type="Pfam" id="PF00106">
    <property type="entry name" value="adh_short"/>
    <property type="match status" value="1"/>
</dbReference>
<dbReference type="NCBIfam" id="NF005372">
    <property type="entry name" value="PRK06914.1"/>
    <property type="match status" value="1"/>
</dbReference>
<dbReference type="RefSeq" id="WP_343130870.1">
    <property type="nucleotide sequence ID" value="NZ_JBCITK010000001.1"/>
</dbReference>
<reference evidence="4 5" key="1">
    <citation type="submission" date="2024-03" db="EMBL/GenBank/DDBJ databases">
        <title>Bacilli Hybrid Assemblies.</title>
        <authorList>
            <person name="Kovac J."/>
        </authorList>
    </citation>
    <scope>NUCLEOTIDE SEQUENCE [LARGE SCALE GENOMIC DNA]</scope>
    <source>
        <strain evidence="4 5">FSL R7-0666</strain>
    </source>
</reference>
<proteinExistence type="inferred from homology"/>
<organism evidence="4 5">
    <name type="scientific">Alkalicoccobacillus gibsonii</name>
    <dbReference type="NCBI Taxonomy" id="79881"/>
    <lineage>
        <taxon>Bacteria</taxon>
        <taxon>Bacillati</taxon>
        <taxon>Bacillota</taxon>
        <taxon>Bacilli</taxon>
        <taxon>Bacillales</taxon>
        <taxon>Bacillaceae</taxon>
        <taxon>Alkalicoccobacillus</taxon>
    </lineage>
</organism>
<dbReference type="InterPro" id="IPR051911">
    <property type="entry name" value="SDR_oxidoreductase"/>
</dbReference>
<dbReference type="InterPro" id="IPR036291">
    <property type="entry name" value="NAD(P)-bd_dom_sf"/>
</dbReference>
<keyword evidence="2" id="KW-0560">Oxidoreductase</keyword>
<dbReference type="Gene3D" id="3.40.50.720">
    <property type="entry name" value="NAD(P)-binding Rossmann-like Domain"/>
    <property type="match status" value="1"/>
</dbReference>
<accession>A0ABU9VJM2</accession>
<dbReference type="EMBL" id="JBCITK010000001">
    <property type="protein sequence ID" value="MEN0644108.1"/>
    <property type="molecule type" value="Genomic_DNA"/>
</dbReference>
<protein>
    <submittedName>
        <fullName evidence="4">SDR family oxidoreductase</fullName>
    </submittedName>
</protein>
<dbReference type="CDD" id="cd05374">
    <property type="entry name" value="17beta-HSD-like_SDR_c"/>
    <property type="match status" value="1"/>
</dbReference>
<evidence type="ECO:0000256" key="3">
    <source>
        <dbReference type="RuleBase" id="RU000363"/>
    </source>
</evidence>
<dbReference type="PRINTS" id="PR00080">
    <property type="entry name" value="SDRFAMILY"/>
</dbReference>
<evidence type="ECO:0000256" key="1">
    <source>
        <dbReference type="ARBA" id="ARBA00006484"/>
    </source>
</evidence>
<comment type="similarity">
    <text evidence="1 3">Belongs to the short-chain dehydrogenases/reductases (SDR) family.</text>
</comment>
<evidence type="ECO:0000313" key="4">
    <source>
        <dbReference type="EMBL" id="MEN0644108.1"/>
    </source>
</evidence>
<dbReference type="PROSITE" id="PS00061">
    <property type="entry name" value="ADH_SHORT"/>
    <property type="match status" value="1"/>
</dbReference>
<dbReference type="InterPro" id="IPR002347">
    <property type="entry name" value="SDR_fam"/>
</dbReference>
<dbReference type="SUPFAM" id="SSF51735">
    <property type="entry name" value="NAD(P)-binding Rossmann-fold domains"/>
    <property type="match status" value="1"/>
</dbReference>